<keyword evidence="3" id="KW-1185">Reference proteome</keyword>
<reference evidence="3" key="1">
    <citation type="journal article" date="2019" name="Int. J. Syst. Evol. Microbiol.">
        <title>The Global Catalogue of Microorganisms (GCM) 10K type strain sequencing project: providing services to taxonomists for standard genome sequencing and annotation.</title>
        <authorList>
            <consortium name="The Broad Institute Genomics Platform"/>
            <consortium name="The Broad Institute Genome Sequencing Center for Infectious Disease"/>
            <person name="Wu L."/>
            <person name="Ma J."/>
        </authorList>
    </citation>
    <scope>NUCLEOTIDE SEQUENCE [LARGE SCALE GENOMIC DNA]</scope>
    <source>
        <strain evidence="3">CGMCC 4.7330</strain>
    </source>
</reference>
<feature type="compositionally biased region" description="Acidic residues" evidence="1">
    <location>
        <begin position="398"/>
        <end position="407"/>
    </location>
</feature>
<feature type="region of interest" description="Disordered" evidence="1">
    <location>
        <begin position="1"/>
        <end position="20"/>
    </location>
</feature>
<feature type="region of interest" description="Disordered" evidence="1">
    <location>
        <begin position="372"/>
        <end position="431"/>
    </location>
</feature>
<evidence type="ECO:0000313" key="3">
    <source>
        <dbReference type="Proteomes" id="UP001595696"/>
    </source>
</evidence>
<proteinExistence type="predicted"/>
<evidence type="ECO:0000256" key="1">
    <source>
        <dbReference type="SAM" id="MobiDB-lite"/>
    </source>
</evidence>
<organism evidence="2 3">
    <name type="scientific">Nocardia jiangsuensis</name>
    <dbReference type="NCBI Taxonomy" id="1691563"/>
    <lineage>
        <taxon>Bacteria</taxon>
        <taxon>Bacillati</taxon>
        <taxon>Actinomycetota</taxon>
        <taxon>Actinomycetes</taxon>
        <taxon>Mycobacteriales</taxon>
        <taxon>Nocardiaceae</taxon>
        <taxon>Nocardia</taxon>
    </lineage>
</organism>
<dbReference type="Proteomes" id="UP001595696">
    <property type="component" value="Unassembled WGS sequence"/>
</dbReference>
<feature type="compositionally biased region" description="Low complexity" evidence="1">
    <location>
        <begin position="237"/>
        <end position="265"/>
    </location>
</feature>
<feature type="compositionally biased region" description="Basic and acidic residues" evidence="1">
    <location>
        <begin position="323"/>
        <end position="343"/>
    </location>
</feature>
<gene>
    <name evidence="2" type="ORF">ACFO0B_11220</name>
</gene>
<feature type="region of interest" description="Disordered" evidence="1">
    <location>
        <begin position="291"/>
        <end position="351"/>
    </location>
</feature>
<dbReference type="EMBL" id="JBHSAX010000010">
    <property type="protein sequence ID" value="MFC3962556.1"/>
    <property type="molecule type" value="Genomic_DNA"/>
</dbReference>
<protein>
    <recommendedName>
        <fullName evidence="4">PPE family protein</fullName>
    </recommendedName>
</protein>
<feature type="region of interest" description="Disordered" evidence="1">
    <location>
        <begin position="231"/>
        <end position="265"/>
    </location>
</feature>
<sequence>MRELPRSAQRGEHLRTDPDYAPRVETFDNLSHRELHAAVNLLDPAALNAGGQVWRGSGAGLAAAVEAAGAEVRAAMADGWRGPAAADAAAAVAAFEQRGRALADVMGVVGERLNRAGDAAETVRAGVGAPTGGEPDLAAALLDPGSAAANVAAQKAAETARLDVVRVMEAVYAGAFLPTGNGIPAFPEFDVAGGIGAAPAADAGPGARPGLGGAAGTEPNATPVALATGATEDDEVTGTAAAPEDSAAPEAASTAAPAGAEPGPATVATQAAGVAPVGTVPASFAGTSLPHSTVPHTATPHFASGTAPVSAGVPGVIPPTVPADDRKKQQQEERRTAKPRESTGTEAVTGLGAGAMGGLLGGALAASETTRAGHGISAHLPPRPPAADPDDDLHFPDEELTYLEPGDDNGTLIGSLDPTTPPVLGEWSERE</sequence>
<comment type="caution">
    <text evidence="2">The sequence shown here is derived from an EMBL/GenBank/DDBJ whole genome shotgun (WGS) entry which is preliminary data.</text>
</comment>
<evidence type="ECO:0000313" key="2">
    <source>
        <dbReference type="EMBL" id="MFC3962556.1"/>
    </source>
</evidence>
<accession>A0ABV8DSI8</accession>
<evidence type="ECO:0008006" key="4">
    <source>
        <dbReference type="Google" id="ProtNLM"/>
    </source>
</evidence>
<name>A0ABV8DSI8_9NOCA</name>
<dbReference type="RefSeq" id="WP_378612329.1">
    <property type="nucleotide sequence ID" value="NZ_JBHSAX010000010.1"/>
</dbReference>